<evidence type="ECO:0000256" key="7">
    <source>
        <dbReference type="ARBA" id="ARBA00022927"/>
    </source>
</evidence>
<dbReference type="Proteomes" id="UP000195807">
    <property type="component" value="Chromosome"/>
</dbReference>
<reference evidence="14 15" key="1">
    <citation type="submission" date="2017-01" db="EMBL/GenBank/DDBJ databases">
        <title>Complete genome sequence of esterase-producing bacterium Croceicoccus marinus E4A9.</title>
        <authorList>
            <person name="Wu Y.-H."/>
            <person name="Cheng H."/>
            <person name="Xu L."/>
            <person name="Huo Y.-Y."/>
            <person name="Wang C.-S."/>
            <person name="Xu X.-W."/>
        </authorList>
    </citation>
    <scope>NUCLEOTIDE SEQUENCE [LARGE SCALE GENOMIC DNA]</scope>
    <source>
        <strain evidence="14 15">E4A9</strain>
    </source>
</reference>
<keyword evidence="7" id="KW-0653">Protein transport</keyword>
<dbReference type="GO" id="GO:0009306">
    <property type="term" value="P:protein secretion"/>
    <property type="evidence" value="ECO:0007669"/>
    <property type="project" value="InterPro"/>
</dbReference>
<keyword evidence="6 11" id="KW-0812">Transmembrane</keyword>
<dbReference type="STRING" id="450378.GCA_001661675_01621"/>
<dbReference type="InterPro" id="IPR038072">
    <property type="entry name" value="GspK_central_sf"/>
</dbReference>
<keyword evidence="8 11" id="KW-1133">Transmembrane helix</keyword>
<dbReference type="GO" id="GO:0005886">
    <property type="term" value="C:plasma membrane"/>
    <property type="evidence" value="ECO:0007669"/>
    <property type="project" value="UniProtKB-SubCell"/>
</dbReference>
<organism evidence="14 15">
    <name type="scientific">Croceicoccus marinus</name>
    <dbReference type="NCBI Taxonomy" id="450378"/>
    <lineage>
        <taxon>Bacteria</taxon>
        <taxon>Pseudomonadati</taxon>
        <taxon>Pseudomonadota</taxon>
        <taxon>Alphaproteobacteria</taxon>
        <taxon>Sphingomonadales</taxon>
        <taxon>Erythrobacteraceae</taxon>
        <taxon>Croceicoccus</taxon>
    </lineage>
</organism>
<evidence type="ECO:0000256" key="4">
    <source>
        <dbReference type="ARBA" id="ARBA00022475"/>
    </source>
</evidence>
<keyword evidence="4 10" id="KW-1003">Cell membrane</keyword>
<dbReference type="SUPFAM" id="SSF158544">
    <property type="entry name" value="GspK insert domain-like"/>
    <property type="match status" value="2"/>
</dbReference>
<keyword evidence="15" id="KW-1185">Reference proteome</keyword>
<evidence type="ECO:0000256" key="10">
    <source>
        <dbReference type="PIRNR" id="PIRNR002786"/>
    </source>
</evidence>
<dbReference type="InterPro" id="IPR049031">
    <property type="entry name" value="T2SSK_SAM-like_1st"/>
</dbReference>
<dbReference type="PIRSF" id="PIRSF002786">
    <property type="entry name" value="XcpX"/>
    <property type="match status" value="1"/>
</dbReference>
<dbReference type="Gene3D" id="3.30.1300.30">
    <property type="entry name" value="GSPII I/J protein-like"/>
    <property type="match status" value="1"/>
</dbReference>
<evidence type="ECO:0000256" key="1">
    <source>
        <dbReference type="ARBA" id="ARBA00004533"/>
    </source>
</evidence>
<feature type="domain" description="T2SS protein K second SAM-like" evidence="12">
    <location>
        <begin position="228"/>
        <end position="271"/>
    </location>
</feature>
<evidence type="ECO:0000256" key="9">
    <source>
        <dbReference type="ARBA" id="ARBA00023136"/>
    </source>
</evidence>
<evidence type="ECO:0000256" key="3">
    <source>
        <dbReference type="ARBA" id="ARBA00022448"/>
    </source>
</evidence>
<dbReference type="Pfam" id="PF21687">
    <property type="entry name" value="T2SSK_1st"/>
    <property type="match status" value="1"/>
</dbReference>
<sequence length="336" mass="35638">MTEAAARKDWFASQGRGAALLSVLVLVALMSIIATLMLDRLNLATRLASNSQAMAQAQLYAASAEQITAARLTQLVGADEEKTVDRIGLLGREQAMPLARGSVAVTVTDAQNCFNVNSLGAGADGEGRRFDRRAQGQFLRLMEGLAIPANEAVVIADSVGDWTDRDQSPQPNGAEDDYYLSLPVPYRTPGRAIGELSELRAVRGMTEPIYRRLLPWVCALPTGGDALVNVNTLRPDQARLISAMTAGSLSVDRARAFIASRPAGGWSSVSGAVGQMARGDDSVFGPAALSQMSVRSELFAARIAVRVDSVLLEETALIDVSDPPGRVVARSWGAGQ</sequence>
<accession>A0A1Z1FBL6</accession>
<comment type="subcellular location">
    <subcellularLocation>
        <location evidence="1 10">Cell inner membrane</location>
    </subcellularLocation>
</comment>
<evidence type="ECO:0000256" key="11">
    <source>
        <dbReference type="SAM" id="Phobius"/>
    </source>
</evidence>
<name>A0A1Z1FBL6_9SPHN</name>
<dbReference type="EMBL" id="CP019602">
    <property type="protein sequence ID" value="ARU16165.1"/>
    <property type="molecule type" value="Genomic_DNA"/>
</dbReference>
<evidence type="ECO:0000256" key="2">
    <source>
        <dbReference type="ARBA" id="ARBA00007246"/>
    </source>
</evidence>
<protein>
    <recommendedName>
        <fullName evidence="10">Type II secretion system protein K</fullName>
    </recommendedName>
</protein>
<keyword evidence="9 10" id="KW-0472">Membrane</keyword>
<dbReference type="Pfam" id="PF03934">
    <property type="entry name" value="T2SSK"/>
    <property type="match status" value="1"/>
</dbReference>
<dbReference type="PANTHER" id="PTHR38831:SF1">
    <property type="entry name" value="TYPE II SECRETION SYSTEM PROTEIN K-RELATED"/>
    <property type="match status" value="1"/>
</dbReference>
<gene>
    <name evidence="14" type="ORF">A9D14_08090</name>
</gene>
<dbReference type="KEGG" id="cman:A9D14_08090"/>
<dbReference type="RefSeq" id="WP_066845047.1">
    <property type="nucleotide sequence ID" value="NZ_CP019602.1"/>
</dbReference>
<dbReference type="NCBIfam" id="NF037980">
    <property type="entry name" value="T2SS_GspK"/>
    <property type="match status" value="1"/>
</dbReference>
<dbReference type="PANTHER" id="PTHR38831">
    <property type="entry name" value="TYPE II SECRETION SYSTEM PROTEIN K"/>
    <property type="match status" value="1"/>
</dbReference>
<dbReference type="InterPro" id="IPR045584">
    <property type="entry name" value="Pilin-like"/>
</dbReference>
<dbReference type="InterPro" id="IPR005628">
    <property type="entry name" value="GspK"/>
</dbReference>
<keyword evidence="5 10" id="KW-0997">Cell inner membrane</keyword>
<feature type="transmembrane region" description="Helical" evidence="11">
    <location>
        <begin position="18"/>
        <end position="38"/>
    </location>
</feature>
<evidence type="ECO:0000256" key="5">
    <source>
        <dbReference type="ARBA" id="ARBA00022519"/>
    </source>
</evidence>
<dbReference type="InterPro" id="IPR049179">
    <property type="entry name" value="T2SSK_SAM-like_2nd"/>
</dbReference>
<evidence type="ECO:0000256" key="8">
    <source>
        <dbReference type="ARBA" id="ARBA00022989"/>
    </source>
</evidence>
<keyword evidence="3 10" id="KW-0813">Transport</keyword>
<dbReference type="SUPFAM" id="SSF54523">
    <property type="entry name" value="Pili subunits"/>
    <property type="match status" value="1"/>
</dbReference>
<comment type="similarity">
    <text evidence="2 10">Belongs to the GSP K family.</text>
</comment>
<evidence type="ECO:0000256" key="6">
    <source>
        <dbReference type="ARBA" id="ARBA00022692"/>
    </source>
</evidence>
<dbReference type="OrthoDB" id="9788973at2"/>
<feature type="domain" description="T2SS protein K first SAM-like" evidence="13">
    <location>
        <begin position="112"/>
        <end position="222"/>
    </location>
</feature>
<evidence type="ECO:0000313" key="14">
    <source>
        <dbReference type="EMBL" id="ARU16165.1"/>
    </source>
</evidence>
<evidence type="ECO:0000313" key="15">
    <source>
        <dbReference type="Proteomes" id="UP000195807"/>
    </source>
</evidence>
<evidence type="ECO:0000259" key="13">
    <source>
        <dbReference type="Pfam" id="PF21687"/>
    </source>
</evidence>
<dbReference type="AlphaFoldDB" id="A0A1Z1FBL6"/>
<proteinExistence type="inferred from homology"/>
<evidence type="ECO:0000259" key="12">
    <source>
        <dbReference type="Pfam" id="PF03934"/>
    </source>
</evidence>
<dbReference type="Gene3D" id="1.10.40.60">
    <property type="entry name" value="EpsJ-like"/>
    <property type="match status" value="2"/>
</dbReference>